<organism evidence="1 2">
    <name type="scientific">Verminephrobacter aporrectodeae subsp. tuberculatae</name>
    <dbReference type="NCBI Taxonomy" id="1110392"/>
    <lineage>
        <taxon>Bacteria</taxon>
        <taxon>Pseudomonadati</taxon>
        <taxon>Pseudomonadota</taxon>
        <taxon>Betaproteobacteria</taxon>
        <taxon>Burkholderiales</taxon>
        <taxon>Comamonadaceae</taxon>
        <taxon>Verminephrobacter</taxon>
    </lineage>
</organism>
<proteinExistence type="predicted"/>
<sequence>MTSPLSTPTELQPTAEQQRVLERIEQQRERLRARRAARVQLLAMAGGHERVAGGMDESLALRAVGFAREHPLALAALAGVAIAAGPHKLMRWVGVVLPLLLRLGR</sequence>
<dbReference type="Proteomes" id="UP001208935">
    <property type="component" value="Unassembled WGS sequence"/>
</dbReference>
<keyword evidence="2" id="KW-1185">Reference proteome</keyword>
<dbReference type="RefSeq" id="WP_265281050.1">
    <property type="nucleotide sequence ID" value="NZ_QZCW01000001.1"/>
</dbReference>
<accession>A0ABT3KPJ2</accession>
<evidence type="ECO:0000313" key="2">
    <source>
        <dbReference type="Proteomes" id="UP001208935"/>
    </source>
</evidence>
<gene>
    <name evidence="1" type="ORF">D5039_03210</name>
</gene>
<dbReference type="EMBL" id="QZCW01000001">
    <property type="protein sequence ID" value="MCW5320223.1"/>
    <property type="molecule type" value="Genomic_DNA"/>
</dbReference>
<protein>
    <recommendedName>
        <fullName evidence="3">YqjK-like protein</fullName>
    </recommendedName>
</protein>
<evidence type="ECO:0008006" key="3">
    <source>
        <dbReference type="Google" id="ProtNLM"/>
    </source>
</evidence>
<evidence type="ECO:0000313" key="1">
    <source>
        <dbReference type="EMBL" id="MCW5320223.1"/>
    </source>
</evidence>
<reference evidence="2" key="1">
    <citation type="submission" date="2023-07" db="EMBL/GenBank/DDBJ databases">
        <title>Verminephrobacter genomes.</title>
        <authorList>
            <person name="Lund M.B."/>
        </authorList>
    </citation>
    <scope>NUCLEOTIDE SEQUENCE [LARGE SCALE GENOMIC DNA]</scope>
    <source>
        <strain evidence="2">AtM5-05</strain>
    </source>
</reference>
<comment type="caution">
    <text evidence="1">The sequence shown here is derived from an EMBL/GenBank/DDBJ whole genome shotgun (WGS) entry which is preliminary data.</text>
</comment>
<name>A0ABT3KPJ2_9BURK</name>